<evidence type="ECO:0000256" key="3">
    <source>
        <dbReference type="SAM" id="MobiDB-lite"/>
    </source>
</evidence>
<dbReference type="GO" id="GO:0004439">
    <property type="term" value="F:phosphatidylinositol-4,5-bisphosphate 5-phosphatase activity"/>
    <property type="evidence" value="ECO:0007669"/>
    <property type="project" value="TreeGrafter"/>
</dbReference>
<accession>A0A8J5KZG5</accession>
<evidence type="ECO:0000256" key="2">
    <source>
        <dbReference type="ARBA" id="ARBA00022801"/>
    </source>
</evidence>
<dbReference type="InterPro" id="IPR045849">
    <property type="entry name" value="IP5P_plant"/>
</dbReference>
<evidence type="ECO:0000256" key="1">
    <source>
        <dbReference type="ARBA" id="ARBA00010768"/>
    </source>
</evidence>
<dbReference type="GO" id="GO:0034485">
    <property type="term" value="F:phosphatidylinositol-3,4,5-trisphosphate 5-phosphatase activity"/>
    <property type="evidence" value="ECO:0007669"/>
    <property type="project" value="TreeGrafter"/>
</dbReference>
<dbReference type="AlphaFoldDB" id="A0A8J5KZG5"/>
<dbReference type="GO" id="GO:0046856">
    <property type="term" value="P:phosphatidylinositol dephosphorylation"/>
    <property type="evidence" value="ECO:0007669"/>
    <property type="project" value="InterPro"/>
</dbReference>
<dbReference type="InterPro" id="IPR000300">
    <property type="entry name" value="IPPc"/>
</dbReference>
<protein>
    <recommendedName>
        <fullName evidence="4">Inositol polyphosphate-related phosphatase domain-containing protein</fullName>
    </recommendedName>
</protein>
<dbReference type="InterPro" id="IPR036691">
    <property type="entry name" value="Endo/exonu/phosph_ase_sf"/>
</dbReference>
<feature type="compositionally biased region" description="Basic and acidic residues" evidence="3">
    <location>
        <begin position="421"/>
        <end position="431"/>
    </location>
</feature>
<keyword evidence="2" id="KW-0378">Hydrolase</keyword>
<comment type="similarity">
    <text evidence="1">Belongs to the inositol polyphosphate 5-phosphatase family.</text>
</comment>
<feature type="region of interest" description="Disordered" evidence="3">
    <location>
        <begin position="417"/>
        <end position="443"/>
    </location>
</feature>
<proteinExistence type="inferred from homology"/>
<dbReference type="SUPFAM" id="SSF56219">
    <property type="entry name" value="DNase I-like"/>
    <property type="match status" value="1"/>
</dbReference>
<comment type="caution">
    <text evidence="5">The sequence shown here is derived from an EMBL/GenBank/DDBJ whole genome shotgun (WGS) entry which is preliminary data.</text>
</comment>
<organism evidence="5 6">
    <name type="scientific">Zingiber officinale</name>
    <name type="common">Ginger</name>
    <name type="synonym">Amomum zingiber</name>
    <dbReference type="NCBI Taxonomy" id="94328"/>
    <lineage>
        <taxon>Eukaryota</taxon>
        <taxon>Viridiplantae</taxon>
        <taxon>Streptophyta</taxon>
        <taxon>Embryophyta</taxon>
        <taxon>Tracheophyta</taxon>
        <taxon>Spermatophyta</taxon>
        <taxon>Magnoliopsida</taxon>
        <taxon>Liliopsida</taxon>
        <taxon>Zingiberales</taxon>
        <taxon>Zingiberaceae</taxon>
        <taxon>Zingiber</taxon>
    </lineage>
</organism>
<evidence type="ECO:0000313" key="6">
    <source>
        <dbReference type="Proteomes" id="UP000734854"/>
    </source>
</evidence>
<dbReference type="Proteomes" id="UP000734854">
    <property type="component" value="Unassembled WGS sequence"/>
</dbReference>
<gene>
    <name evidence="5" type="ORF">ZIOFF_038394</name>
</gene>
<keyword evidence="6" id="KW-1185">Reference proteome</keyword>
<sequence>MTHSSAVGIAIALHCPHFHAKPRSSFSLVASSPTATAFWPLPRVARSPHCGSSHYHELLAVLTAGQATTTSRLQSSLRVRPLPRVLSPSPLVRRHSQPLPVGTDKQALPPSPSFPASTSAHWRSPPGHHIITSLAALSLRLGPWTARKGRRQVSICTRPLLPWMDAVFAGVSVRLRSAATMRDDDPKKSKQLSWSKAFVKKWFNIKSKGQDNHVDEIASKDSRQWKADISEREACTLKKSRTDRLLREIDHVRQGRFDLHSPQITDIQDYKIFAATWNVGGRSPPKNLNLLDWIHASSPADIYVLGFQEIVPLNAGNVLGTEDNGPAKKWLWLIRKTLNSPDTCGSDSYHTPSPVPDPILELNADFERSSARRKTSAFLHRRSFHSLSCSSRIEGDTMFPHLMQDRRFSVCERVSIGSRPSDFDPSSRGEGPEESSGEENIDEESPNALFVSPFYGCGAPPNSKERDRFSANSRYCFVASKQMVGIFLTIWVRSDIRDDVRNLKVSCVGRGLMGYLGNKGSISISMSLHKTSFCFICSHLTSGQKEGDELRRNSDVMEILKKTRFPPVKRGNNEKPLETILDHDRIIWLGDLNYRIGLSYRSVKALVEMRNWRALLEKDQLRIEQRCGRVFEDWKEGRIYFPPTYKYSNNSDQYAGDEMNPKEKQRTPAWCDRILWFGRGLSQLSYVRGESRFSDHRPVFSTFTAKVEMANYSQCKNMGYCSSRVEVEELLAYSQGFGGLC</sequence>
<feature type="region of interest" description="Disordered" evidence="3">
    <location>
        <begin position="88"/>
        <end position="122"/>
    </location>
</feature>
<name>A0A8J5KZG5_ZINOF</name>
<evidence type="ECO:0000313" key="5">
    <source>
        <dbReference type="EMBL" id="KAG6498672.1"/>
    </source>
</evidence>
<dbReference type="PANTHER" id="PTHR45666:SF22">
    <property type="entry name" value="TYPE I INOSITOL POLYPHOSPHATE 5-PHOSPHATASE 4"/>
    <property type="match status" value="1"/>
</dbReference>
<dbReference type="Pfam" id="PF22669">
    <property type="entry name" value="Exo_endo_phos2"/>
    <property type="match status" value="2"/>
</dbReference>
<dbReference type="GO" id="GO:0004445">
    <property type="term" value="F:inositol-polyphosphate 5-phosphatase activity"/>
    <property type="evidence" value="ECO:0007669"/>
    <property type="project" value="InterPro"/>
</dbReference>
<dbReference type="SMART" id="SM00128">
    <property type="entry name" value="IPPc"/>
    <property type="match status" value="1"/>
</dbReference>
<evidence type="ECO:0000259" key="4">
    <source>
        <dbReference type="SMART" id="SM00128"/>
    </source>
</evidence>
<feature type="compositionally biased region" description="Acidic residues" evidence="3">
    <location>
        <begin position="432"/>
        <end position="443"/>
    </location>
</feature>
<reference evidence="5 6" key="1">
    <citation type="submission" date="2020-08" db="EMBL/GenBank/DDBJ databases">
        <title>Plant Genome Project.</title>
        <authorList>
            <person name="Zhang R.-G."/>
        </authorList>
    </citation>
    <scope>NUCLEOTIDE SEQUENCE [LARGE SCALE GENOMIC DNA]</scope>
    <source>
        <tissue evidence="5">Rhizome</tissue>
    </source>
</reference>
<dbReference type="EMBL" id="JACMSC010000011">
    <property type="protein sequence ID" value="KAG6498672.1"/>
    <property type="molecule type" value="Genomic_DNA"/>
</dbReference>
<feature type="domain" description="Inositol polyphosphate-related phosphatase" evidence="4">
    <location>
        <begin position="406"/>
        <end position="711"/>
    </location>
</feature>
<dbReference type="PANTHER" id="PTHR45666">
    <property type="entry name" value="TYPE IV INOSITOL POLYPHOSPHATE 5-PHOSPHATASE 9"/>
    <property type="match status" value="1"/>
</dbReference>
<dbReference type="Gene3D" id="3.60.10.10">
    <property type="entry name" value="Endonuclease/exonuclease/phosphatase"/>
    <property type="match status" value="2"/>
</dbReference>